<dbReference type="EMBL" id="CP081864">
    <property type="protein sequence ID" value="QZN97512.1"/>
    <property type="molecule type" value="Genomic_DNA"/>
</dbReference>
<accession>A0ABX9ARA3</accession>
<keyword evidence="3" id="KW-0808">Transferase</keyword>
<name>A0ABX9ARA3_9ENTR</name>
<evidence type="ECO:0000313" key="10">
    <source>
        <dbReference type="EMBL" id="QZN97512.1"/>
    </source>
</evidence>
<evidence type="ECO:0000256" key="1">
    <source>
        <dbReference type="ARBA" id="ARBA00004496"/>
    </source>
</evidence>
<dbReference type="EC" id="2.7.1.81" evidence="7"/>
<organism evidence="10 11">
    <name type="scientific">Symbiopectobacterium purcellii</name>
    <dbReference type="NCBI Taxonomy" id="2871826"/>
    <lineage>
        <taxon>Bacteria</taxon>
        <taxon>Pseudomonadati</taxon>
        <taxon>Pseudomonadota</taxon>
        <taxon>Gammaproteobacteria</taxon>
        <taxon>Enterobacterales</taxon>
        <taxon>Enterobacteriaceae</taxon>
    </lineage>
</organism>
<evidence type="ECO:0000256" key="6">
    <source>
        <dbReference type="ARBA" id="ARBA00037368"/>
    </source>
</evidence>
<evidence type="ECO:0000256" key="3">
    <source>
        <dbReference type="ARBA" id="ARBA00022679"/>
    </source>
</evidence>
<reference evidence="10 11" key="1">
    <citation type="submission" date="2021-08" db="EMBL/GenBank/DDBJ databases">
        <title>Culture and genomic analysis of Symbiopectobacterium purcellii sp. nov. gen. nov., isolated from the leafhopper Empoasca decipiens.</title>
        <authorList>
            <person name="Nadal-Jimenez P."/>
            <person name="Siozios S."/>
            <person name="Halliday N."/>
            <person name="Camara M."/>
            <person name="Hurst G.D.D."/>
        </authorList>
    </citation>
    <scope>NUCLEOTIDE SEQUENCE [LARGE SCALE GENOMIC DNA]</scope>
    <source>
        <strain evidence="10 11">SyEd1</strain>
    </source>
</reference>
<evidence type="ECO:0000313" key="11">
    <source>
        <dbReference type="Proteomes" id="UP000825886"/>
    </source>
</evidence>
<dbReference type="PANTHER" id="PTHR21064:SF1">
    <property type="entry name" value="HYDROXYLYSINE KINASE"/>
    <property type="match status" value="1"/>
</dbReference>
<protein>
    <recommendedName>
        <fullName evidence="8">Hydroxylysine kinase</fullName>
        <ecNumber evidence="7">2.7.1.81</ecNumber>
    </recommendedName>
</protein>
<evidence type="ECO:0000256" key="5">
    <source>
        <dbReference type="ARBA" id="ARBA00036820"/>
    </source>
</evidence>
<evidence type="ECO:0000256" key="4">
    <source>
        <dbReference type="ARBA" id="ARBA00022777"/>
    </source>
</evidence>
<evidence type="ECO:0000256" key="2">
    <source>
        <dbReference type="ARBA" id="ARBA00022490"/>
    </source>
</evidence>
<comment type="catalytic activity">
    <reaction evidence="5">
        <text>(5R)-5-hydroxy-L-lysine + GTP = (5R)-5-phosphooxy-L-lysine + GDP + H(+)</text>
        <dbReference type="Rhea" id="RHEA:19049"/>
        <dbReference type="ChEBI" id="CHEBI:15378"/>
        <dbReference type="ChEBI" id="CHEBI:37565"/>
        <dbReference type="ChEBI" id="CHEBI:57882"/>
        <dbReference type="ChEBI" id="CHEBI:58189"/>
        <dbReference type="ChEBI" id="CHEBI:58357"/>
        <dbReference type="EC" id="2.7.1.81"/>
    </reaction>
</comment>
<proteinExistence type="predicted"/>
<dbReference type="Gene3D" id="3.90.1200.10">
    <property type="match status" value="1"/>
</dbReference>
<feature type="domain" description="Aminoglycoside phosphotransferase" evidence="9">
    <location>
        <begin position="56"/>
        <end position="286"/>
    </location>
</feature>
<dbReference type="Pfam" id="PF01636">
    <property type="entry name" value="APH"/>
    <property type="match status" value="1"/>
</dbReference>
<comment type="function">
    <text evidence="6">Catalyzes the GTP-dependent phosphorylation of 5-hydroxy-L-lysine.</text>
</comment>
<keyword evidence="2" id="KW-0963">Cytoplasm</keyword>
<evidence type="ECO:0000256" key="7">
    <source>
        <dbReference type="ARBA" id="ARBA00038873"/>
    </source>
</evidence>
<evidence type="ECO:0000256" key="8">
    <source>
        <dbReference type="ARBA" id="ARBA00040505"/>
    </source>
</evidence>
<dbReference type="InterPro" id="IPR002575">
    <property type="entry name" value="Aminoglycoside_PTrfase"/>
</dbReference>
<dbReference type="Proteomes" id="UP000825886">
    <property type="component" value="Chromosome"/>
</dbReference>
<dbReference type="InterPro" id="IPR050249">
    <property type="entry name" value="Pseudomonas-type_ThrB"/>
</dbReference>
<dbReference type="InterPro" id="IPR011009">
    <property type="entry name" value="Kinase-like_dom_sf"/>
</dbReference>
<gene>
    <name evidence="10" type="ORF">K6K13_09405</name>
</gene>
<dbReference type="PANTHER" id="PTHR21064">
    <property type="entry name" value="AMINOGLYCOSIDE PHOSPHOTRANSFERASE DOMAIN-CONTAINING PROTEIN-RELATED"/>
    <property type="match status" value="1"/>
</dbReference>
<evidence type="ECO:0000259" key="9">
    <source>
        <dbReference type="Pfam" id="PF01636"/>
    </source>
</evidence>
<keyword evidence="11" id="KW-1185">Reference proteome</keyword>
<sequence>MSMGRKFRLTEASMCDAQDTGTLMTQAVPEVSCQQAQALIWQYYGLQGDVTLLTGERDKNFCLTVPSGRRYMLKVINAAESVAESHYQTALLLHVAQQAAALPVPRVVLTRYQQAEPVVDIDGNALRIRLVSFLEGTPLYAVTPSIALMESLGSTLAQLDVALSRFSHPAEQRQLLWDISRAEQIRPYLAFVHDIEQQAAITQILQRYDSHVTPQLKTLRQQTIHNDMNPHNVLADVGDATRVSGIIDFGDALYAPLINDLATALAYQIHDGEDPFAFIVPFIASYHAHLPLTEQEIALLPDLIMTRLALIMTIAQWRAARYPENRDYLLRNLPRSWRSLQQITRYSHDQFCQRIWQGIKEINHD</sequence>
<comment type="subcellular location">
    <subcellularLocation>
        <location evidence="1">Cytoplasm</location>
    </subcellularLocation>
</comment>
<keyword evidence="4" id="KW-0418">Kinase</keyword>
<dbReference type="SUPFAM" id="SSF56112">
    <property type="entry name" value="Protein kinase-like (PK-like)"/>
    <property type="match status" value="1"/>
</dbReference>